<keyword evidence="12" id="KW-1185">Reference proteome</keyword>
<evidence type="ECO:0000256" key="3">
    <source>
        <dbReference type="ARBA" id="ARBA00020392"/>
    </source>
</evidence>
<dbReference type="GO" id="GO:0005886">
    <property type="term" value="C:plasma membrane"/>
    <property type="evidence" value="ECO:0007669"/>
    <property type="project" value="UniProtKB-SubCell"/>
</dbReference>
<sequence length="147" mass="17676">MNKFNFKYQNLLGVKEKYEELIQGKLTTALKRLEDEKQRLVAYEKTKETYNGMIHTKMIEGTDLSVIRIWDIYVRSLDKKISYQTQVIERCHRDVDEIRTSLVKASQERKTFEKLKEIGFDDFTYNEKKEEEKFVDQLVTFKNFKSI</sequence>
<keyword evidence="7" id="KW-1005">Bacterial flagellum biogenesis</keyword>
<keyword evidence="6" id="KW-0145">Chemotaxis</keyword>
<evidence type="ECO:0000256" key="1">
    <source>
        <dbReference type="ARBA" id="ARBA00004413"/>
    </source>
</evidence>
<dbReference type="EMBL" id="JACHEN010000015">
    <property type="protein sequence ID" value="MBB6216475.1"/>
    <property type="molecule type" value="Genomic_DNA"/>
</dbReference>
<proteinExistence type="inferred from homology"/>
<dbReference type="InterPro" id="IPR012823">
    <property type="entry name" value="Flagell_FliJ"/>
</dbReference>
<dbReference type="GO" id="GO:0071973">
    <property type="term" value="P:bacterial-type flagellum-dependent cell motility"/>
    <property type="evidence" value="ECO:0007669"/>
    <property type="project" value="InterPro"/>
</dbReference>
<evidence type="ECO:0000313" key="12">
    <source>
        <dbReference type="Proteomes" id="UP000579281"/>
    </source>
</evidence>
<dbReference type="NCBIfam" id="TIGR02473">
    <property type="entry name" value="flagell_FliJ"/>
    <property type="match status" value="1"/>
</dbReference>
<dbReference type="Proteomes" id="UP000579281">
    <property type="component" value="Unassembled WGS sequence"/>
</dbReference>
<dbReference type="RefSeq" id="WP_184311010.1">
    <property type="nucleotide sequence ID" value="NZ_JACHEN010000015.1"/>
</dbReference>
<dbReference type="GO" id="GO:0015031">
    <property type="term" value="P:protein transport"/>
    <property type="evidence" value="ECO:0007669"/>
    <property type="project" value="UniProtKB-KW"/>
</dbReference>
<evidence type="ECO:0000256" key="8">
    <source>
        <dbReference type="ARBA" id="ARBA00022927"/>
    </source>
</evidence>
<dbReference type="GO" id="GO:0006935">
    <property type="term" value="P:chemotaxis"/>
    <property type="evidence" value="ECO:0007669"/>
    <property type="project" value="UniProtKB-KW"/>
</dbReference>
<dbReference type="GO" id="GO:0044781">
    <property type="term" value="P:bacterial-type flagellum organization"/>
    <property type="evidence" value="ECO:0007669"/>
    <property type="project" value="UniProtKB-KW"/>
</dbReference>
<keyword evidence="5" id="KW-1003">Cell membrane</keyword>
<keyword evidence="10" id="KW-1006">Bacterial flagellum protein export</keyword>
<evidence type="ECO:0000256" key="2">
    <source>
        <dbReference type="ARBA" id="ARBA00010004"/>
    </source>
</evidence>
<keyword evidence="9" id="KW-0472">Membrane</keyword>
<evidence type="ECO:0000256" key="6">
    <source>
        <dbReference type="ARBA" id="ARBA00022500"/>
    </source>
</evidence>
<comment type="similarity">
    <text evidence="2">Belongs to the FliJ family.</text>
</comment>
<keyword evidence="11" id="KW-0966">Cell projection</keyword>
<evidence type="ECO:0000313" key="11">
    <source>
        <dbReference type="EMBL" id="MBB6216475.1"/>
    </source>
</evidence>
<comment type="subcellular location">
    <subcellularLocation>
        <location evidence="1">Cell membrane</location>
        <topology evidence="1">Peripheral membrane protein</topology>
        <orientation evidence="1">Cytoplasmic side</orientation>
    </subcellularLocation>
</comment>
<dbReference type="Pfam" id="PF02050">
    <property type="entry name" value="FliJ"/>
    <property type="match status" value="1"/>
</dbReference>
<evidence type="ECO:0000256" key="4">
    <source>
        <dbReference type="ARBA" id="ARBA00022448"/>
    </source>
</evidence>
<keyword evidence="11" id="KW-0969">Cilium</keyword>
<comment type="caution">
    <text evidence="11">The sequence shown here is derived from an EMBL/GenBank/DDBJ whole genome shotgun (WGS) entry which is preliminary data.</text>
</comment>
<evidence type="ECO:0000256" key="7">
    <source>
        <dbReference type="ARBA" id="ARBA00022795"/>
    </source>
</evidence>
<evidence type="ECO:0000256" key="9">
    <source>
        <dbReference type="ARBA" id="ARBA00023136"/>
    </source>
</evidence>
<dbReference type="InterPro" id="IPR053716">
    <property type="entry name" value="Flag_assembly_chemotaxis_eff"/>
</dbReference>
<name>A0A841L289_9FIRM</name>
<keyword evidence="11" id="KW-0282">Flagellum</keyword>
<keyword evidence="8" id="KW-0653">Protein transport</keyword>
<dbReference type="Gene3D" id="1.10.287.1700">
    <property type="match status" value="1"/>
</dbReference>
<dbReference type="GO" id="GO:0009288">
    <property type="term" value="C:bacterial-type flagellum"/>
    <property type="evidence" value="ECO:0007669"/>
    <property type="project" value="InterPro"/>
</dbReference>
<evidence type="ECO:0000256" key="5">
    <source>
        <dbReference type="ARBA" id="ARBA00022475"/>
    </source>
</evidence>
<accession>A0A841L289</accession>
<protein>
    <recommendedName>
        <fullName evidence="3">Flagellar FliJ protein</fullName>
    </recommendedName>
</protein>
<evidence type="ECO:0000256" key="10">
    <source>
        <dbReference type="ARBA" id="ARBA00023225"/>
    </source>
</evidence>
<organism evidence="11 12">
    <name type="scientific">Anaerosolibacter carboniphilus</name>
    <dbReference type="NCBI Taxonomy" id="1417629"/>
    <lineage>
        <taxon>Bacteria</taxon>
        <taxon>Bacillati</taxon>
        <taxon>Bacillota</taxon>
        <taxon>Clostridia</taxon>
        <taxon>Peptostreptococcales</taxon>
        <taxon>Thermotaleaceae</taxon>
        <taxon>Anaerosolibacter</taxon>
    </lineage>
</organism>
<dbReference type="AlphaFoldDB" id="A0A841L289"/>
<keyword evidence="4" id="KW-0813">Transport</keyword>
<reference evidence="11 12" key="1">
    <citation type="submission" date="2020-08" db="EMBL/GenBank/DDBJ databases">
        <title>Genomic Encyclopedia of Type Strains, Phase IV (KMG-IV): sequencing the most valuable type-strain genomes for metagenomic binning, comparative biology and taxonomic classification.</title>
        <authorList>
            <person name="Goeker M."/>
        </authorList>
    </citation>
    <scope>NUCLEOTIDE SEQUENCE [LARGE SCALE GENOMIC DNA]</scope>
    <source>
        <strain evidence="11 12">DSM 103526</strain>
    </source>
</reference>
<gene>
    <name evidence="11" type="ORF">HNQ80_002577</name>
</gene>